<dbReference type="EMBL" id="SMSJ01000014">
    <property type="protein sequence ID" value="TDH62148.1"/>
    <property type="molecule type" value="Genomic_DNA"/>
</dbReference>
<evidence type="ECO:0000313" key="2">
    <source>
        <dbReference type="EMBL" id="TDH62148.1"/>
    </source>
</evidence>
<sequence>MEIGFPLAIGADGRTLVQGREDHVRGMVMQLLMTQAGERVNRPDLGGGLAQLLFGPASPELVVTLQLTLTAMLQRFLGDLIDVQALLVTAVDEKVVVDLRYLLRPLGTASAARIELTPGGAA</sequence>
<comment type="caution">
    <text evidence="2">The sequence shown here is derived from an EMBL/GenBank/DDBJ whole genome shotgun (WGS) entry which is preliminary data.</text>
</comment>
<dbReference type="OrthoDB" id="9802846at2"/>
<dbReference type="Pfam" id="PF04965">
    <property type="entry name" value="GPW_gp25"/>
    <property type="match status" value="1"/>
</dbReference>
<dbReference type="Proteomes" id="UP000295096">
    <property type="component" value="Unassembled WGS sequence"/>
</dbReference>
<name>A0A4R5QHB6_9PROT</name>
<accession>A0A4R5QHB6</accession>
<gene>
    <name evidence="2" type="ORF">E2C06_13325</name>
</gene>
<dbReference type="Gene3D" id="3.10.450.40">
    <property type="match status" value="1"/>
</dbReference>
<dbReference type="InterPro" id="IPR007048">
    <property type="entry name" value="IraD/Gp25-like"/>
</dbReference>
<keyword evidence="3" id="KW-1185">Reference proteome</keyword>
<feature type="domain" description="IraD/Gp25-like" evidence="1">
    <location>
        <begin position="21"/>
        <end position="104"/>
    </location>
</feature>
<reference evidence="2 3" key="1">
    <citation type="journal article" date="2016" name="J. Microbiol.">
        <title>Dankookia rubra gen. nov., sp. nov., an alphaproteobacterium isolated from sediment of a shallow stream.</title>
        <authorList>
            <person name="Kim W.H."/>
            <person name="Kim D.H."/>
            <person name="Kang K."/>
            <person name="Ahn T.Y."/>
        </authorList>
    </citation>
    <scope>NUCLEOTIDE SEQUENCE [LARGE SCALE GENOMIC DNA]</scope>
    <source>
        <strain evidence="2 3">JCM30602</strain>
    </source>
</reference>
<organism evidence="2 3">
    <name type="scientific">Dankookia rubra</name>
    <dbReference type="NCBI Taxonomy" id="1442381"/>
    <lineage>
        <taxon>Bacteria</taxon>
        <taxon>Pseudomonadati</taxon>
        <taxon>Pseudomonadota</taxon>
        <taxon>Alphaproteobacteria</taxon>
        <taxon>Acetobacterales</taxon>
        <taxon>Roseomonadaceae</taxon>
        <taxon>Dankookia</taxon>
    </lineage>
</organism>
<dbReference type="RefSeq" id="WP_133289088.1">
    <property type="nucleotide sequence ID" value="NZ_SMSJ01000014.1"/>
</dbReference>
<evidence type="ECO:0000259" key="1">
    <source>
        <dbReference type="Pfam" id="PF04965"/>
    </source>
</evidence>
<protein>
    <recommendedName>
        <fullName evidence="1">IraD/Gp25-like domain-containing protein</fullName>
    </recommendedName>
</protein>
<proteinExistence type="predicted"/>
<evidence type="ECO:0000313" key="3">
    <source>
        <dbReference type="Proteomes" id="UP000295096"/>
    </source>
</evidence>
<dbReference type="AlphaFoldDB" id="A0A4R5QHB6"/>
<dbReference type="SUPFAM" id="SSF160719">
    <property type="entry name" value="gpW/gp25-like"/>
    <property type="match status" value="1"/>
</dbReference>